<evidence type="ECO:0000313" key="1">
    <source>
        <dbReference type="EMBL" id="GFX89070.1"/>
    </source>
</evidence>
<dbReference type="PANTHER" id="PTHR46060:SF2">
    <property type="entry name" value="HISTONE-LYSINE N-METHYLTRANSFERASE SETMAR"/>
    <property type="match status" value="1"/>
</dbReference>
<dbReference type="Proteomes" id="UP000887159">
    <property type="component" value="Unassembled WGS sequence"/>
</dbReference>
<dbReference type="EMBL" id="BMAU01021067">
    <property type="protein sequence ID" value="GFX89070.1"/>
    <property type="molecule type" value="Genomic_DNA"/>
</dbReference>
<dbReference type="GO" id="GO:0006303">
    <property type="term" value="P:double-strand break repair via nonhomologous end joining"/>
    <property type="evidence" value="ECO:0007669"/>
    <property type="project" value="TreeGrafter"/>
</dbReference>
<comment type="caution">
    <text evidence="1">The sequence shown here is derived from an EMBL/GenBank/DDBJ whole genome shotgun (WGS) entry which is preliminary data.</text>
</comment>
<dbReference type="AlphaFoldDB" id="A0A8X6RER1"/>
<dbReference type="PANTHER" id="PTHR46060">
    <property type="entry name" value="MARINER MOS1 TRANSPOSASE-LIKE PROTEIN"/>
    <property type="match status" value="1"/>
</dbReference>
<accession>A0A8X6RER1</accession>
<dbReference type="GO" id="GO:0000014">
    <property type="term" value="F:single-stranded DNA endodeoxyribonuclease activity"/>
    <property type="evidence" value="ECO:0007669"/>
    <property type="project" value="TreeGrafter"/>
</dbReference>
<dbReference type="GO" id="GO:0044774">
    <property type="term" value="P:mitotic DNA integrity checkpoint signaling"/>
    <property type="evidence" value="ECO:0007669"/>
    <property type="project" value="TreeGrafter"/>
</dbReference>
<protein>
    <submittedName>
        <fullName evidence="1">Histone-lysine N-methyltransferase SETMAR</fullName>
    </submittedName>
</protein>
<sequence length="195" mass="22049">MLYTSGSQSGVHVPQRACHAVLEAKVRLLFPEIHPYRIRDSNPNPPDYKPSVITLILGGAVVNSINPGKKVAIQVAEIVHGVYGADIVTANYVQFCFRRFRSGIFDVKDAPRTGRPIVENIDKITDIIKVDLHVSSRSIVQELKIDHKTVLNHLRKVELKKKLDVWVPHQKTRWIEFSSAKPWTNGMKLTHFLNG</sequence>
<gene>
    <name evidence="1" type="primary">EAI_04805</name>
    <name evidence="1" type="ORF">TNCV_2853691</name>
</gene>
<dbReference type="GO" id="GO:0003690">
    <property type="term" value="F:double-stranded DNA binding"/>
    <property type="evidence" value="ECO:0007669"/>
    <property type="project" value="TreeGrafter"/>
</dbReference>
<dbReference type="InterPro" id="IPR052709">
    <property type="entry name" value="Transposase-MT_Hybrid"/>
</dbReference>
<dbReference type="GO" id="GO:0035861">
    <property type="term" value="C:site of double-strand break"/>
    <property type="evidence" value="ECO:0007669"/>
    <property type="project" value="TreeGrafter"/>
</dbReference>
<reference evidence="1" key="1">
    <citation type="submission" date="2020-08" db="EMBL/GenBank/DDBJ databases">
        <title>Multicomponent nature underlies the extraordinary mechanical properties of spider dragline silk.</title>
        <authorList>
            <person name="Kono N."/>
            <person name="Nakamura H."/>
            <person name="Mori M."/>
            <person name="Yoshida Y."/>
            <person name="Ohtoshi R."/>
            <person name="Malay A.D."/>
            <person name="Moran D.A.P."/>
            <person name="Tomita M."/>
            <person name="Numata K."/>
            <person name="Arakawa K."/>
        </authorList>
    </citation>
    <scope>NUCLEOTIDE SEQUENCE</scope>
</reference>
<dbReference type="GO" id="GO:0000729">
    <property type="term" value="P:DNA double-strand break processing"/>
    <property type="evidence" value="ECO:0007669"/>
    <property type="project" value="TreeGrafter"/>
</dbReference>
<dbReference type="GO" id="GO:0003697">
    <property type="term" value="F:single-stranded DNA binding"/>
    <property type="evidence" value="ECO:0007669"/>
    <property type="project" value="TreeGrafter"/>
</dbReference>
<organism evidence="1 2">
    <name type="scientific">Trichonephila clavipes</name>
    <name type="common">Golden silk orbweaver</name>
    <name type="synonym">Nephila clavipes</name>
    <dbReference type="NCBI Taxonomy" id="2585209"/>
    <lineage>
        <taxon>Eukaryota</taxon>
        <taxon>Metazoa</taxon>
        <taxon>Ecdysozoa</taxon>
        <taxon>Arthropoda</taxon>
        <taxon>Chelicerata</taxon>
        <taxon>Arachnida</taxon>
        <taxon>Araneae</taxon>
        <taxon>Araneomorphae</taxon>
        <taxon>Entelegynae</taxon>
        <taxon>Araneoidea</taxon>
        <taxon>Nephilidae</taxon>
        <taxon>Trichonephila</taxon>
    </lineage>
</organism>
<dbReference type="GO" id="GO:0031297">
    <property type="term" value="P:replication fork processing"/>
    <property type="evidence" value="ECO:0007669"/>
    <property type="project" value="TreeGrafter"/>
</dbReference>
<dbReference type="GO" id="GO:0015074">
    <property type="term" value="P:DNA integration"/>
    <property type="evidence" value="ECO:0007669"/>
    <property type="project" value="TreeGrafter"/>
</dbReference>
<dbReference type="GO" id="GO:0005634">
    <property type="term" value="C:nucleus"/>
    <property type="evidence" value="ECO:0007669"/>
    <property type="project" value="TreeGrafter"/>
</dbReference>
<keyword evidence="2" id="KW-1185">Reference proteome</keyword>
<dbReference type="GO" id="GO:0044547">
    <property type="term" value="F:DNA topoisomerase binding"/>
    <property type="evidence" value="ECO:0007669"/>
    <property type="project" value="TreeGrafter"/>
</dbReference>
<dbReference type="GO" id="GO:0046975">
    <property type="term" value="F:histone H3K36 methyltransferase activity"/>
    <property type="evidence" value="ECO:0007669"/>
    <property type="project" value="TreeGrafter"/>
</dbReference>
<name>A0A8X6RER1_TRICX</name>
<proteinExistence type="predicted"/>
<evidence type="ECO:0000313" key="2">
    <source>
        <dbReference type="Proteomes" id="UP000887159"/>
    </source>
</evidence>
<dbReference type="GO" id="GO:0000793">
    <property type="term" value="C:condensed chromosome"/>
    <property type="evidence" value="ECO:0007669"/>
    <property type="project" value="TreeGrafter"/>
</dbReference>
<dbReference type="GO" id="GO:0042800">
    <property type="term" value="F:histone H3K4 methyltransferase activity"/>
    <property type="evidence" value="ECO:0007669"/>
    <property type="project" value="TreeGrafter"/>
</dbReference>